<evidence type="ECO:0000313" key="2">
    <source>
        <dbReference type="EMBL" id="RKT51975.1"/>
    </source>
</evidence>
<evidence type="ECO:0000313" key="3">
    <source>
        <dbReference type="Proteomes" id="UP000282084"/>
    </source>
</evidence>
<dbReference type="Proteomes" id="UP000282084">
    <property type="component" value="Unassembled WGS sequence"/>
</dbReference>
<gene>
    <name evidence="2" type="ORF">C8E97_0466</name>
</gene>
<sequence>MPLRRNRGNPNGLGGRPRRRLKERSSTLTTGSGLPDYGYAGGGGRSATDTRFPGAHGDATVVASVYTTSDDPTAVLGAVRKLVNGLGLKFRADGPVETGSWFRRFRIRGQKSVLPKLEKLAGQLEEAARLHYIDGARAQNDEREANAVSNLISALDNTEGAVIRLSSILVVKSRGVVMVQVLTPDQAALINRNPHLLKSPDTILEELSLGTRAALEENPKSQVEVPPSNH</sequence>
<evidence type="ECO:0000256" key="1">
    <source>
        <dbReference type="SAM" id="MobiDB-lite"/>
    </source>
</evidence>
<name>A0A495VU69_9PSEU</name>
<keyword evidence="3" id="KW-1185">Reference proteome</keyword>
<dbReference type="OrthoDB" id="3690563at2"/>
<dbReference type="AlphaFoldDB" id="A0A495VU69"/>
<organism evidence="2 3">
    <name type="scientific">Saccharothrix australiensis</name>
    <dbReference type="NCBI Taxonomy" id="2072"/>
    <lineage>
        <taxon>Bacteria</taxon>
        <taxon>Bacillati</taxon>
        <taxon>Actinomycetota</taxon>
        <taxon>Actinomycetes</taxon>
        <taxon>Pseudonocardiales</taxon>
        <taxon>Pseudonocardiaceae</taxon>
        <taxon>Saccharothrix</taxon>
    </lineage>
</organism>
<comment type="caution">
    <text evidence="2">The sequence shown here is derived from an EMBL/GenBank/DDBJ whole genome shotgun (WGS) entry which is preliminary data.</text>
</comment>
<dbReference type="RefSeq" id="WP_121001183.1">
    <property type="nucleotide sequence ID" value="NZ_RBXO01000001.1"/>
</dbReference>
<protein>
    <submittedName>
        <fullName evidence="2">Uncharacterized protein</fullName>
    </submittedName>
</protein>
<dbReference type="EMBL" id="RBXO01000001">
    <property type="protein sequence ID" value="RKT51975.1"/>
    <property type="molecule type" value="Genomic_DNA"/>
</dbReference>
<accession>A0A495VU69</accession>
<reference evidence="2 3" key="1">
    <citation type="submission" date="2018-10" db="EMBL/GenBank/DDBJ databases">
        <title>Sequencing the genomes of 1000 actinobacteria strains.</title>
        <authorList>
            <person name="Klenk H.-P."/>
        </authorList>
    </citation>
    <scope>NUCLEOTIDE SEQUENCE [LARGE SCALE GENOMIC DNA]</scope>
    <source>
        <strain evidence="2 3">DSM 43800</strain>
    </source>
</reference>
<feature type="region of interest" description="Disordered" evidence="1">
    <location>
        <begin position="1"/>
        <end position="45"/>
    </location>
</feature>
<proteinExistence type="predicted"/>